<dbReference type="OrthoDB" id="8862460at2759"/>
<feature type="compositionally biased region" description="Low complexity" evidence="4">
    <location>
        <begin position="765"/>
        <end position="779"/>
    </location>
</feature>
<dbReference type="PROSITE" id="PS50067">
    <property type="entry name" value="KINESIN_MOTOR_2"/>
    <property type="match status" value="1"/>
</dbReference>
<dbReference type="InterPro" id="IPR027640">
    <property type="entry name" value="Kinesin-like_fam"/>
</dbReference>
<feature type="region of interest" description="Disordered" evidence="4">
    <location>
        <begin position="211"/>
        <end position="290"/>
    </location>
</feature>
<dbReference type="RefSeq" id="XP_009063707.1">
    <property type="nucleotide sequence ID" value="XM_009065459.1"/>
</dbReference>
<accession>V3ZWY9</accession>
<feature type="compositionally biased region" description="Basic and acidic residues" evidence="4">
    <location>
        <begin position="724"/>
        <end position="738"/>
    </location>
</feature>
<evidence type="ECO:0000313" key="6">
    <source>
        <dbReference type="EMBL" id="ESO85461.1"/>
    </source>
</evidence>
<reference evidence="6 7" key="1">
    <citation type="journal article" date="2013" name="Nature">
        <title>Insights into bilaterian evolution from three spiralian genomes.</title>
        <authorList>
            <person name="Simakov O."/>
            <person name="Marletaz F."/>
            <person name="Cho S.J."/>
            <person name="Edsinger-Gonzales E."/>
            <person name="Havlak P."/>
            <person name="Hellsten U."/>
            <person name="Kuo D.H."/>
            <person name="Larsson T."/>
            <person name="Lv J."/>
            <person name="Arendt D."/>
            <person name="Savage R."/>
            <person name="Osoegawa K."/>
            <person name="de Jong P."/>
            <person name="Grimwood J."/>
            <person name="Chapman J.A."/>
            <person name="Shapiro H."/>
            <person name="Aerts A."/>
            <person name="Otillar R.P."/>
            <person name="Terry A.Y."/>
            <person name="Boore J.L."/>
            <person name="Grigoriev I.V."/>
            <person name="Lindberg D.R."/>
            <person name="Seaver E.C."/>
            <person name="Weisblat D.A."/>
            <person name="Putnam N.H."/>
            <person name="Rokhsar D.S."/>
        </authorList>
    </citation>
    <scope>NUCLEOTIDE SEQUENCE [LARGE SCALE GENOMIC DNA]</scope>
</reference>
<comment type="similarity">
    <text evidence="3">Belongs to the TRAFAC class myosin-kinesin ATPase superfamily. Kinesin family.</text>
</comment>
<sequence length="1137" mass="125016">MKKMYPEVKLRTDTSHGLRDSKIAQLLRDSLGNTTCRTCIIVHVSSALPHHTETLQVIQMAARMHRMKRRKAKISSTSSEDSSNDGSGNFHRPYRGLRMGTLREDVLYSSSLSDPDNYTSSSEQSCDTAIYLGSNGHSHSDRDFTDNEGPPRSVPRTNPRLPRRPGGSRSSGDEGSASDSGRSMTYSDHHRVMTSPGIRQDIQQNVLQMHSAPNSPQHHSPSYSSRHVNPHAKPLVSKPQLPADVRDGSPHLPERSPKHGQSSRRQKVSDPHKSVKGEQWIDGPGGAIYTEPTKVSEQWVDGPQLFKKGHPQSPKPESSRKKLKNVVVSSEERWIDGPREMITGNKTTSSSKTPREIPPSSPSPKLKHASSSGLKQAVIKQIDSKLIRPDSMISTDSNISTHVEAASSRPVSISSNDGTTTQIKDTIDISENMVVKPFVRDWVERHHTESESQTMVGAEDLTKPKFQESVIKKLQTVASNYKSPVASPALSRKEEVSSIFPKEPDTSKRVTEWVRSVSTEIPEILENSSVCMADAETNTDHDSDFEQIASKVKLNVTFDSAEPEVNIVDTSYDSVDTSDCVSARDSIYEIEVEERLESMHLLSSQLTDNETLSSKSFNDASDTLEKEIRASAKLSSLAVSNDSSLDNSKSETVLEPSQLLLLRKPDGASNPNLTKDTFMEKSSSETSNVKIDQIEIVANVMQQNVTVYDKPSTSSFVMGPNKKSKSDNTDTCVQDKAKPTVKSKPPLPHRLNGAMKPSSLPKPASCPSSPRQTPSTPSSKDNSPEKKQKSLVLNSISKTSDNKVKNKTNGSVSNSSSNGVVKVTMKPKTPNGNSKLPLFSKGSTKESKIKKKEKDLKSAMKVNGQVSDQSGKKQCNDSDSGNDSGIVSVDSKKLLSPYSKITKPRTPSHSSSGHGSDNSSSISTDIHSSHHGSKSDKIHGGTSSGYESMLRESEASCSSENDDSASESSGEKKKGTKRKGTRRSRSAPGRASDSPPDSCRQSPATKRKPSSPSMKSYHETKRKEEPMEIKSYTTNDVERLQRKWIDDETKSDPRKEQVRQLLTKQDTLKQELVTAKENIMMERSGWSFDLFVAEHADLNDPNIIGALVKETEILEKRVIACKSHLMMVTCFDSKILD</sequence>
<feature type="compositionally biased region" description="Low complexity" evidence="4">
    <location>
        <begin position="807"/>
        <end position="824"/>
    </location>
</feature>
<organism evidence="6 7">
    <name type="scientific">Lottia gigantea</name>
    <name type="common">Giant owl limpet</name>
    <dbReference type="NCBI Taxonomy" id="225164"/>
    <lineage>
        <taxon>Eukaryota</taxon>
        <taxon>Metazoa</taxon>
        <taxon>Spiralia</taxon>
        <taxon>Lophotrochozoa</taxon>
        <taxon>Mollusca</taxon>
        <taxon>Gastropoda</taxon>
        <taxon>Patellogastropoda</taxon>
        <taxon>Lottioidea</taxon>
        <taxon>Lottiidae</taxon>
        <taxon>Lottia</taxon>
    </lineage>
</organism>
<feature type="compositionally biased region" description="Basic residues" evidence="4">
    <location>
        <begin position="974"/>
        <end position="985"/>
    </location>
</feature>
<feature type="region of interest" description="Disordered" evidence="4">
    <location>
        <begin position="304"/>
        <end position="374"/>
    </location>
</feature>
<feature type="compositionally biased region" description="Basic and acidic residues" evidence="4">
    <location>
        <begin position="330"/>
        <end position="339"/>
    </location>
</feature>
<dbReference type="GeneID" id="20248007"/>
<dbReference type="InterPro" id="IPR001752">
    <property type="entry name" value="Kinesin_motor_dom"/>
</dbReference>
<dbReference type="STRING" id="225164.V3ZWY9"/>
<feature type="compositionally biased region" description="Low complexity" evidence="4">
    <location>
        <begin position="164"/>
        <end position="183"/>
    </location>
</feature>
<dbReference type="Proteomes" id="UP000030746">
    <property type="component" value="Unassembled WGS sequence"/>
</dbReference>
<feature type="region of interest" description="Disordered" evidence="4">
    <location>
        <begin position="130"/>
        <end position="188"/>
    </location>
</feature>
<dbReference type="GO" id="GO:0005856">
    <property type="term" value="C:cytoskeleton"/>
    <property type="evidence" value="ECO:0007669"/>
    <property type="project" value="UniProtKB-SubCell"/>
</dbReference>
<feature type="region of interest" description="Disordered" evidence="4">
    <location>
        <begin position="66"/>
        <end position="96"/>
    </location>
</feature>
<dbReference type="CTD" id="20248007"/>
<dbReference type="GO" id="GO:0005524">
    <property type="term" value="F:ATP binding"/>
    <property type="evidence" value="ECO:0007669"/>
    <property type="project" value="InterPro"/>
</dbReference>
<feature type="compositionally biased region" description="Low complexity" evidence="4">
    <location>
        <begin position="908"/>
        <end position="926"/>
    </location>
</feature>
<feature type="domain" description="Kinesin motor" evidence="5">
    <location>
        <begin position="1"/>
        <end position="67"/>
    </location>
</feature>
<feature type="compositionally biased region" description="Low complexity" evidence="4">
    <location>
        <begin position="75"/>
        <end position="89"/>
    </location>
</feature>
<dbReference type="GO" id="GO:0003777">
    <property type="term" value="F:microtubule motor activity"/>
    <property type="evidence" value="ECO:0007669"/>
    <property type="project" value="InterPro"/>
</dbReference>
<dbReference type="GO" id="GO:0007018">
    <property type="term" value="P:microtubule-based movement"/>
    <property type="evidence" value="ECO:0007669"/>
    <property type="project" value="InterPro"/>
</dbReference>
<dbReference type="HOGENOM" id="CLU_278280_0_0_1"/>
<dbReference type="EMBL" id="KB203274">
    <property type="protein sequence ID" value="ESO85461.1"/>
    <property type="molecule type" value="Genomic_DNA"/>
</dbReference>
<evidence type="ECO:0000256" key="4">
    <source>
        <dbReference type="SAM" id="MobiDB-lite"/>
    </source>
</evidence>
<gene>
    <name evidence="6" type="ORF">LOTGIDRAFT_229450</name>
</gene>
<evidence type="ECO:0000313" key="7">
    <source>
        <dbReference type="Proteomes" id="UP000030746"/>
    </source>
</evidence>
<feature type="compositionally biased region" description="Polar residues" evidence="4">
    <location>
        <begin position="999"/>
        <end position="1014"/>
    </location>
</feature>
<dbReference type="OMA" id="VIYMGPH"/>
<feature type="compositionally biased region" description="Basic and acidic residues" evidence="4">
    <location>
        <begin position="244"/>
        <end position="257"/>
    </location>
</feature>
<comment type="subcellular location">
    <subcellularLocation>
        <location evidence="1">Cytoplasm</location>
        <location evidence="1">Cytoskeleton</location>
    </subcellularLocation>
</comment>
<feature type="compositionally biased region" description="Polar residues" evidence="4">
    <location>
        <begin position="211"/>
        <end position="227"/>
    </location>
</feature>
<evidence type="ECO:0000256" key="3">
    <source>
        <dbReference type="PROSITE-ProRule" id="PRU00283"/>
    </source>
</evidence>
<feature type="compositionally biased region" description="Basic and acidic residues" evidence="4">
    <location>
        <begin position="1016"/>
        <end position="1028"/>
    </location>
</feature>
<dbReference type="SUPFAM" id="SSF52540">
    <property type="entry name" value="P-loop containing nucleoside triphosphate hydrolases"/>
    <property type="match status" value="1"/>
</dbReference>
<evidence type="ECO:0000256" key="2">
    <source>
        <dbReference type="ARBA" id="ARBA00023212"/>
    </source>
</evidence>
<proteinExistence type="inferred from homology"/>
<dbReference type="InterPro" id="IPR027417">
    <property type="entry name" value="P-loop_NTPase"/>
</dbReference>
<keyword evidence="7" id="KW-1185">Reference proteome</keyword>
<comment type="caution">
    <text evidence="3">Lacks conserved residue(s) required for the propagation of feature annotation.</text>
</comment>
<dbReference type="AlphaFoldDB" id="V3ZWY9"/>
<name>V3ZWY9_LOTGI</name>
<keyword evidence="2" id="KW-0963">Cytoplasm</keyword>
<feature type="compositionally biased region" description="Basic and acidic residues" evidence="4">
    <location>
        <begin position="843"/>
        <end position="858"/>
    </location>
</feature>
<protein>
    <recommendedName>
        <fullName evidence="5">Kinesin motor domain-containing protein</fullName>
    </recommendedName>
</protein>
<feature type="region of interest" description="Disordered" evidence="4">
    <location>
        <begin position="663"/>
        <end position="687"/>
    </location>
</feature>
<evidence type="ECO:0000259" key="5">
    <source>
        <dbReference type="PROSITE" id="PS50067"/>
    </source>
</evidence>
<dbReference type="GO" id="GO:0008017">
    <property type="term" value="F:microtubule binding"/>
    <property type="evidence" value="ECO:0007669"/>
    <property type="project" value="InterPro"/>
</dbReference>
<keyword evidence="2" id="KW-0206">Cytoskeleton</keyword>
<dbReference type="KEGG" id="lgi:LOTGIDRAFT_229450"/>
<feature type="region of interest" description="Disordered" evidence="4">
    <location>
        <begin position="711"/>
        <end position="1034"/>
    </location>
</feature>
<dbReference type="PANTHER" id="PTHR21608:SF7">
    <property type="entry name" value="KINESIN-LIKE PROTEIN CG14535"/>
    <property type="match status" value="1"/>
</dbReference>
<dbReference type="Gene3D" id="1.20.58.1980">
    <property type="match status" value="1"/>
</dbReference>
<evidence type="ECO:0000256" key="1">
    <source>
        <dbReference type="ARBA" id="ARBA00004245"/>
    </source>
</evidence>
<feature type="compositionally biased region" description="Basic and acidic residues" evidence="4">
    <location>
        <begin position="267"/>
        <end position="276"/>
    </location>
</feature>
<dbReference type="PANTHER" id="PTHR21608">
    <property type="entry name" value="KINESIN-LIKE PROTEIN CG14535"/>
    <property type="match status" value="1"/>
</dbReference>